<dbReference type="InterPro" id="IPR036873">
    <property type="entry name" value="Rhodanese-like_dom_sf"/>
</dbReference>
<dbReference type="InterPro" id="IPR001763">
    <property type="entry name" value="Rhodanese-like_dom"/>
</dbReference>
<protein>
    <recommendedName>
        <fullName evidence="2">Rhodanese domain-containing protein</fullName>
    </recommendedName>
</protein>
<dbReference type="SMART" id="SM00450">
    <property type="entry name" value="RHOD"/>
    <property type="match status" value="1"/>
</dbReference>
<organism evidence="3 4">
    <name type="scientific">Tritonibacter aquimaris</name>
    <dbReference type="NCBI Taxonomy" id="2663379"/>
    <lineage>
        <taxon>Bacteria</taxon>
        <taxon>Pseudomonadati</taxon>
        <taxon>Pseudomonadota</taxon>
        <taxon>Alphaproteobacteria</taxon>
        <taxon>Rhodobacterales</taxon>
        <taxon>Paracoccaceae</taxon>
        <taxon>Tritonibacter</taxon>
    </lineage>
</organism>
<keyword evidence="1" id="KW-0732">Signal</keyword>
<dbReference type="InterPro" id="IPR006311">
    <property type="entry name" value="TAT_signal"/>
</dbReference>
<dbReference type="EMBL" id="WIXK01000003">
    <property type="protein sequence ID" value="MQY42495.1"/>
    <property type="molecule type" value="Genomic_DNA"/>
</dbReference>
<keyword evidence="4" id="KW-1185">Reference proteome</keyword>
<feature type="chain" id="PRO_5032549828" description="Rhodanese domain-containing protein" evidence="1">
    <location>
        <begin position="26"/>
        <end position="200"/>
    </location>
</feature>
<evidence type="ECO:0000256" key="1">
    <source>
        <dbReference type="SAM" id="SignalP"/>
    </source>
</evidence>
<dbReference type="InterPro" id="IPR052367">
    <property type="entry name" value="Thiosulfate_ST/Rhodanese-like"/>
</dbReference>
<dbReference type="Pfam" id="PF00581">
    <property type="entry name" value="Rhodanese"/>
    <property type="match status" value="1"/>
</dbReference>
<evidence type="ECO:0000313" key="3">
    <source>
        <dbReference type="EMBL" id="MQY42495.1"/>
    </source>
</evidence>
<dbReference type="PANTHER" id="PTHR45431">
    <property type="entry name" value="RHODANESE-LIKE DOMAIN-CONTAINING PROTEIN 15, CHLOROPLASTIC"/>
    <property type="match status" value="1"/>
</dbReference>
<proteinExistence type="predicted"/>
<name>A0A844AL87_9RHOB</name>
<feature type="signal peptide" evidence="1">
    <location>
        <begin position="1"/>
        <end position="25"/>
    </location>
</feature>
<evidence type="ECO:0000259" key="2">
    <source>
        <dbReference type="PROSITE" id="PS50206"/>
    </source>
</evidence>
<dbReference type="SUPFAM" id="SSF52821">
    <property type="entry name" value="Rhodanese/Cell cycle control phosphatase"/>
    <property type="match status" value="1"/>
</dbReference>
<accession>A0A844AL87</accession>
<comment type="caution">
    <text evidence="3">The sequence shown here is derived from an EMBL/GenBank/DDBJ whole genome shotgun (WGS) entry which is preliminary data.</text>
</comment>
<gene>
    <name evidence="3" type="ORF">GG681_07555</name>
</gene>
<sequence>MSNVSRRGFIGASMAGLALASSAKAGVITSDIDAGALRPSKTTPLGLYLSPTAAHKAMQQDPEILFVDVRDPIEITFVGHPEGLDRIVPLMVATHRVDPRSGQYRMAQNPNVVAEFEALLREKGKSKADPLFVTCRSGSRSAHAVRVLIQAGFTNVWNLTEGFEGDTNDQGARALNGWRNAGLPWGYQLAPGVAWQRPAG</sequence>
<dbReference type="PANTHER" id="PTHR45431:SF3">
    <property type="entry name" value="RHODANESE-LIKE DOMAIN-CONTAINING PROTEIN 15, CHLOROPLASTIC"/>
    <property type="match status" value="1"/>
</dbReference>
<dbReference type="AlphaFoldDB" id="A0A844AL87"/>
<dbReference type="RefSeq" id="WP_153546703.1">
    <property type="nucleotide sequence ID" value="NZ_WIXK01000003.1"/>
</dbReference>
<dbReference type="PROSITE" id="PS51318">
    <property type="entry name" value="TAT"/>
    <property type="match status" value="1"/>
</dbReference>
<dbReference type="PROSITE" id="PS50206">
    <property type="entry name" value="RHODANESE_3"/>
    <property type="match status" value="1"/>
</dbReference>
<evidence type="ECO:0000313" key="4">
    <source>
        <dbReference type="Proteomes" id="UP000436694"/>
    </source>
</evidence>
<dbReference type="Proteomes" id="UP000436694">
    <property type="component" value="Unassembled WGS sequence"/>
</dbReference>
<reference evidence="3 4" key="1">
    <citation type="submission" date="2019-10" db="EMBL/GenBank/DDBJ databases">
        <title>Epibacterium sp. nov., isolated from seawater.</title>
        <authorList>
            <person name="Zhang X."/>
            <person name="Li N."/>
        </authorList>
    </citation>
    <scope>NUCLEOTIDE SEQUENCE [LARGE SCALE GENOMIC DNA]</scope>
    <source>
        <strain evidence="3 4">SM1969</strain>
    </source>
</reference>
<dbReference type="Gene3D" id="3.40.250.10">
    <property type="entry name" value="Rhodanese-like domain"/>
    <property type="match status" value="1"/>
</dbReference>
<feature type="domain" description="Rhodanese" evidence="2">
    <location>
        <begin position="60"/>
        <end position="175"/>
    </location>
</feature>